<gene>
    <name evidence="3" type="ORF">ACFQU8_11940</name>
</gene>
<reference evidence="4" key="1">
    <citation type="journal article" date="2019" name="Int. J. Syst. Evol. Microbiol.">
        <title>The Global Catalogue of Microorganisms (GCM) 10K type strain sequencing project: providing services to taxonomists for standard genome sequencing and annotation.</title>
        <authorList>
            <consortium name="The Broad Institute Genomics Platform"/>
            <consortium name="The Broad Institute Genome Sequencing Center for Infectious Disease"/>
            <person name="Wu L."/>
            <person name="Ma J."/>
        </authorList>
    </citation>
    <scope>NUCLEOTIDE SEQUENCE [LARGE SCALE GENOMIC DNA]</scope>
    <source>
        <strain evidence="4">JCM 30234</strain>
    </source>
</reference>
<accession>A0ABW2UVM8</accession>
<feature type="region of interest" description="Disordered" evidence="1">
    <location>
        <begin position="27"/>
        <end position="77"/>
    </location>
</feature>
<dbReference type="EMBL" id="JBHTGR010000056">
    <property type="protein sequence ID" value="MFC7747899.1"/>
    <property type="molecule type" value="Genomic_DNA"/>
</dbReference>
<feature type="domain" description="SGNH hydrolase-type esterase" evidence="2">
    <location>
        <begin position="103"/>
        <end position="293"/>
    </location>
</feature>
<dbReference type="InterPro" id="IPR036514">
    <property type="entry name" value="SGNH_hydro_sf"/>
</dbReference>
<sequence>MTKKYVLTIAGVLLVALAGFLIFSESSSPDQQTNDQASQQHKDDAANEQTNHDSDRQANAASQKDVPINKESEEPATGLKEFLNDTIKRTLDLFKDKKTYVTAVGDSLTQGVGDDVVDGGYVGILDNQINKNKNIMSFANFGKRGNRSDQLLERLSQPKITDSIKHADMVLVTIGANDIMQVVKENVTDLHIEQFKPAKQAYKHRLQRIFNNIHDLNQDAAIYLIGIYNPFEHYFDSIDELDMIVDDWNETGQNITEEYDQAAFIPIDDLFASGNTDLFADDNFHPSHEGYQRMAKRVLNHIIDD</sequence>
<dbReference type="PANTHER" id="PTHR30383:SF27">
    <property type="entry name" value="SPORE GERMINATION LIPASE LIPC"/>
    <property type="match status" value="1"/>
</dbReference>
<dbReference type="Proteomes" id="UP001596620">
    <property type="component" value="Unassembled WGS sequence"/>
</dbReference>
<proteinExistence type="predicted"/>
<comment type="caution">
    <text evidence="3">The sequence shown here is derived from an EMBL/GenBank/DDBJ whole genome shotgun (WGS) entry which is preliminary data.</text>
</comment>
<dbReference type="InterPro" id="IPR013830">
    <property type="entry name" value="SGNH_hydro"/>
</dbReference>
<feature type="compositionally biased region" description="Polar residues" evidence="1">
    <location>
        <begin position="27"/>
        <end position="39"/>
    </location>
</feature>
<dbReference type="PANTHER" id="PTHR30383">
    <property type="entry name" value="THIOESTERASE 1/PROTEASE 1/LYSOPHOSPHOLIPASE L1"/>
    <property type="match status" value="1"/>
</dbReference>
<keyword evidence="4" id="KW-1185">Reference proteome</keyword>
<name>A0ABW2UVM8_9BACI</name>
<evidence type="ECO:0000313" key="3">
    <source>
        <dbReference type="EMBL" id="MFC7747899.1"/>
    </source>
</evidence>
<dbReference type="InterPro" id="IPR051532">
    <property type="entry name" value="Ester_Hydrolysis_Enzymes"/>
</dbReference>
<evidence type="ECO:0000313" key="4">
    <source>
        <dbReference type="Proteomes" id="UP001596620"/>
    </source>
</evidence>
<evidence type="ECO:0000259" key="2">
    <source>
        <dbReference type="Pfam" id="PF13472"/>
    </source>
</evidence>
<evidence type="ECO:0000256" key="1">
    <source>
        <dbReference type="SAM" id="MobiDB-lite"/>
    </source>
</evidence>
<dbReference type="Gene3D" id="3.40.50.1110">
    <property type="entry name" value="SGNH hydrolase"/>
    <property type="match status" value="1"/>
</dbReference>
<dbReference type="Pfam" id="PF13472">
    <property type="entry name" value="Lipase_GDSL_2"/>
    <property type="match status" value="1"/>
</dbReference>
<protein>
    <submittedName>
        <fullName evidence="3">GDSL-type esterase/lipase family protein</fullName>
    </submittedName>
</protein>
<dbReference type="SUPFAM" id="SSF52266">
    <property type="entry name" value="SGNH hydrolase"/>
    <property type="match status" value="1"/>
</dbReference>
<feature type="compositionally biased region" description="Basic and acidic residues" evidence="1">
    <location>
        <begin position="40"/>
        <end position="56"/>
    </location>
</feature>
<organism evidence="3 4">
    <name type="scientific">Lentibacillus kimchii</name>
    <dbReference type="NCBI Taxonomy" id="1542911"/>
    <lineage>
        <taxon>Bacteria</taxon>
        <taxon>Bacillati</taxon>
        <taxon>Bacillota</taxon>
        <taxon>Bacilli</taxon>
        <taxon>Bacillales</taxon>
        <taxon>Bacillaceae</taxon>
        <taxon>Lentibacillus</taxon>
    </lineage>
</organism>
<dbReference type="RefSeq" id="WP_382360444.1">
    <property type="nucleotide sequence ID" value="NZ_JBHTGR010000056.1"/>
</dbReference>